<dbReference type="Proteomes" id="UP001391051">
    <property type="component" value="Unassembled WGS sequence"/>
</dbReference>
<name>A0ABR1QS93_9PEZI</name>
<evidence type="ECO:0008006" key="4">
    <source>
        <dbReference type="Google" id="ProtNLM"/>
    </source>
</evidence>
<dbReference type="EMBL" id="JAQQWE010000002">
    <property type="protein sequence ID" value="KAK7962829.1"/>
    <property type="molecule type" value="Genomic_DNA"/>
</dbReference>
<keyword evidence="3" id="KW-1185">Reference proteome</keyword>
<organism evidence="2 3">
    <name type="scientific">Apiospora aurea</name>
    <dbReference type="NCBI Taxonomy" id="335848"/>
    <lineage>
        <taxon>Eukaryota</taxon>
        <taxon>Fungi</taxon>
        <taxon>Dikarya</taxon>
        <taxon>Ascomycota</taxon>
        <taxon>Pezizomycotina</taxon>
        <taxon>Sordariomycetes</taxon>
        <taxon>Xylariomycetidae</taxon>
        <taxon>Amphisphaeriales</taxon>
        <taxon>Apiosporaceae</taxon>
        <taxon>Apiospora</taxon>
    </lineage>
</organism>
<evidence type="ECO:0000313" key="2">
    <source>
        <dbReference type="EMBL" id="KAK7962829.1"/>
    </source>
</evidence>
<accession>A0ABR1QS93</accession>
<dbReference type="RefSeq" id="XP_066704940.1">
    <property type="nucleotide sequence ID" value="XM_066839876.1"/>
</dbReference>
<dbReference type="GeneID" id="92072938"/>
<comment type="caution">
    <text evidence="2">The sequence shown here is derived from an EMBL/GenBank/DDBJ whole genome shotgun (WGS) entry which is preliminary data.</text>
</comment>
<dbReference type="SUPFAM" id="SSF52047">
    <property type="entry name" value="RNI-like"/>
    <property type="match status" value="1"/>
</dbReference>
<dbReference type="Gene3D" id="3.80.10.10">
    <property type="entry name" value="Ribonuclease Inhibitor"/>
    <property type="match status" value="1"/>
</dbReference>
<reference evidence="2 3" key="1">
    <citation type="submission" date="2023-01" db="EMBL/GenBank/DDBJ databases">
        <title>Analysis of 21 Apiospora genomes using comparative genomics revels a genus with tremendous synthesis potential of carbohydrate active enzymes and secondary metabolites.</title>
        <authorList>
            <person name="Sorensen T."/>
        </authorList>
    </citation>
    <scope>NUCLEOTIDE SEQUENCE [LARGE SCALE GENOMIC DNA]</scope>
    <source>
        <strain evidence="2 3">CBS 24483</strain>
    </source>
</reference>
<proteinExistence type="predicted"/>
<dbReference type="InterPro" id="IPR032675">
    <property type="entry name" value="LRR_dom_sf"/>
</dbReference>
<evidence type="ECO:0000256" key="1">
    <source>
        <dbReference type="SAM" id="MobiDB-lite"/>
    </source>
</evidence>
<evidence type="ECO:0000313" key="3">
    <source>
        <dbReference type="Proteomes" id="UP001391051"/>
    </source>
</evidence>
<feature type="region of interest" description="Disordered" evidence="1">
    <location>
        <begin position="195"/>
        <end position="228"/>
    </location>
</feature>
<gene>
    <name evidence="2" type="ORF">PG986_003654</name>
</gene>
<sequence length="499" mass="56387">MKVASMAHIPWPRLVKCHRETVPPYNWQEHIDYGPYREKWELEGLWTLARLCRTSSRLRVLAERALYSNLDLSDSRIRARAFSAVRNSPRLAQHVQSLELGEAYMTRGEFVVLTPPPGTTTNTTHETQRQGSIPAFQQWFVDLLGAMHESPDFAEEFADAWPAYAITVMPSLKYLDITMPNDTVMLPSVFRGATKCDGKTREPQSHHSSQGAAGKPSSPPVATGPPQPLSQLEEIIIRRVSEVKGALQMKSFEDLLLLPRLRKIYGFHVDLNTSVSIRTSRTSNSLVHVDLRDSLADAVHIMDLLRTCPLLRTLRVQWGDSMVGDSELEWHEVGRALTEYGSNLEVLDLDCRCCLNYEMGEWSGSLCSLKSLWHLKHLSLPLDILKGSEDELRELEVLTESDEEEDGDGDCVGSKADPTGCLEELLPKPLESLNLYSGYEEVDWLRKCVQGVLSSRRLSSLSHVQLDGAEWLGLAVDETGWERKNTDMQLRFYRTKPTL</sequence>
<feature type="compositionally biased region" description="Pro residues" evidence="1">
    <location>
        <begin position="217"/>
        <end position="228"/>
    </location>
</feature>
<protein>
    <recommendedName>
        <fullName evidence="4">F-box domain-containing protein</fullName>
    </recommendedName>
</protein>
<feature type="compositionally biased region" description="Basic and acidic residues" evidence="1">
    <location>
        <begin position="195"/>
        <end position="205"/>
    </location>
</feature>